<evidence type="ECO:0000313" key="2">
    <source>
        <dbReference type="Proteomes" id="UP000267606"/>
    </source>
</evidence>
<dbReference type="WBParaSite" id="OFLC_0000518401-mRNA-1">
    <property type="protein sequence ID" value="OFLC_0000518401-mRNA-1"/>
    <property type="gene ID" value="OFLC_0000518401"/>
</dbReference>
<sequence>MLRHSLKWTKNTVELTKCHCRKITNKENATSSSEVWDDPWRAAIPKREHTRSRAVEIAVDWKYIQRLMPQKLIPDVPKHDTYPTPSGWRPPKRMISFFFF</sequence>
<proteinExistence type="predicted"/>
<evidence type="ECO:0000313" key="1">
    <source>
        <dbReference type="EMBL" id="VDO42304.1"/>
    </source>
</evidence>
<dbReference type="EMBL" id="UZAJ01004316">
    <property type="protein sequence ID" value="VDO42304.1"/>
    <property type="molecule type" value="Genomic_DNA"/>
</dbReference>
<organism evidence="3">
    <name type="scientific">Onchocerca flexuosa</name>
    <dbReference type="NCBI Taxonomy" id="387005"/>
    <lineage>
        <taxon>Eukaryota</taxon>
        <taxon>Metazoa</taxon>
        <taxon>Ecdysozoa</taxon>
        <taxon>Nematoda</taxon>
        <taxon>Chromadorea</taxon>
        <taxon>Rhabditida</taxon>
        <taxon>Spirurina</taxon>
        <taxon>Spiruromorpha</taxon>
        <taxon>Filarioidea</taxon>
        <taxon>Onchocercidae</taxon>
        <taxon>Onchocerca</taxon>
    </lineage>
</organism>
<dbReference type="STRING" id="387005.A0A183HCH3"/>
<dbReference type="Proteomes" id="UP000267606">
    <property type="component" value="Unassembled WGS sequence"/>
</dbReference>
<reference evidence="3" key="1">
    <citation type="submission" date="2016-06" db="UniProtKB">
        <authorList>
            <consortium name="WormBaseParasite"/>
        </authorList>
    </citation>
    <scope>IDENTIFICATION</scope>
</reference>
<dbReference type="AlphaFoldDB" id="A0A183HCH3"/>
<keyword evidence="2" id="KW-1185">Reference proteome</keyword>
<accession>A0A183HCH3</accession>
<name>A0A183HCH3_9BILA</name>
<reference evidence="1 2" key="2">
    <citation type="submission" date="2018-11" db="EMBL/GenBank/DDBJ databases">
        <authorList>
            <consortium name="Pathogen Informatics"/>
        </authorList>
    </citation>
    <scope>NUCLEOTIDE SEQUENCE [LARGE SCALE GENOMIC DNA]</scope>
</reference>
<protein>
    <submittedName>
        <fullName evidence="1 3">Uncharacterized protein</fullName>
    </submittedName>
</protein>
<dbReference type="Gene3D" id="3.30.780.10">
    <property type="entry name" value="SUI1-like domain"/>
    <property type="match status" value="1"/>
</dbReference>
<gene>
    <name evidence="1" type="ORF">OFLC_LOCUS5184</name>
</gene>
<evidence type="ECO:0000313" key="3">
    <source>
        <dbReference type="WBParaSite" id="OFLC_0000518401-mRNA-1"/>
    </source>
</evidence>